<keyword evidence="2" id="KW-1185">Reference proteome</keyword>
<sequence>MTRQMCRDIFVPENGNHLSSVRVGSDQSSRVPVSNQSSTANFEALSHGTNNVNANPCNNMEGNNMNNSDSEVFPTWYQAFSSLSSTDLLSAFSL</sequence>
<evidence type="ECO:0000313" key="2">
    <source>
        <dbReference type="Proteomes" id="UP000309997"/>
    </source>
</evidence>
<gene>
    <name evidence="1" type="ORF">D5086_021700</name>
</gene>
<dbReference type="EMBL" id="RCHU02000011">
    <property type="protein sequence ID" value="KAL3576417.1"/>
    <property type="molecule type" value="Genomic_DNA"/>
</dbReference>
<name>A0ACC4BCZ4_POPAL</name>
<evidence type="ECO:0000313" key="1">
    <source>
        <dbReference type="EMBL" id="KAL3576417.1"/>
    </source>
</evidence>
<comment type="caution">
    <text evidence="1">The sequence shown here is derived from an EMBL/GenBank/DDBJ whole genome shotgun (WGS) entry which is preliminary data.</text>
</comment>
<protein>
    <submittedName>
        <fullName evidence="1">Uncharacterized protein</fullName>
    </submittedName>
</protein>
<accession>A0ACC4BCZ4</accession>
<reference evidence="1 2" key="1">
    <citation type="journal article" date="2024" name="Plant Biotechnol. J.">
        <title>Genome and CRISPR/Cas9 system of a widespread forest tree (Populus alba) in the world.</title>
        <authorList>
            <person name="Liu Y.J."/>
            <person name="Jiang P.F."/>
            <person name="Han X.M."/>
            <person name="Li X.Y."/>
            <person name="Wang H.M."/>
            <person name="Wang Y.J."/>
            <person name="Wang X.X."/>
            <person name="Zeng Q.Y."/>
        </authorList>
    </citation>
    <scope>NUCLEOTIDE SEQUENCE [LARGE SCALE GENOMIC DNA]</scope>
    <source>
        <strain evidence="2">cv. PAL-ZL1</strain>
    </source>
</reference>
<organism evidence="1 2">
    <name type="scientific">Populus alba</name>
    <name type="common">White poplar</name>
    <dbReference type="NCBI Taxonomy" id="43335"/>
    <lineage>
        <taxon>Eukaryota</taxon>
        <taxon>Viridiplantae</taxon>
        <taxon>Streptophyta</taxon>
        <taxon>Embryophyta</taxon>
        <taxon>Tracheophyta</taxon>
        <taxon>Spermatophyta</taxon>
        <taxon>Magnoliopsida</taxon>
        <taxon>eudicotyledons</taxon>
        <taxon>Gunneridae</taxon>
        <taxon>Pentapetalae</taxon>
        <taxon>rosids</taxon>
        <taxon>fabids</taxon>
        <taxon>Malpighiales</taxon>
        <taxon>Salicaceae</taxon>
        <taxon>Saliceae</taxon>
        <taxon>Populus</taxon>
    </lineage>
</organism>
<dbReference type="Proteomes" id="UP000309997">
    <property type="component" value="Unassembled WGS sequence"/>
</dbReference>
<proteinExistence type="predicted"/>